<protein>
    <submittedName>
        <fullName evidence="2">Cyp52M1 protein</fullName>
    </submittedName>
</protein>
<dbReference type="GO" id="GO:0004497">
    <property type="term" value="F:monooxygenase activity"/>
    <property type="evidence" value="ECO:0007669"/>
    <property type="project" value="InterPro"/>
</dbReference>
<dbReference type="Pfam" id="PF00067">
    <property type="entry name" value="p450"/>
    <property type="match status" value="1"/>
</dbReference>
<feature type="transmembrane region" description="Helical" evidence="1">
    <location>
        <begin position="38"/>
        <end position="63"/>
    </location>
</feature>
<dbReference type="EMBL" id="CAJNJA010082942">
    <property type="protein sequence ID" value="CAE7933731.1"/>
    <property type="molecule type" value="Genomic_DNA"/>
</dbReference>
<keyword evidence="1" id="KW-0472">Membrane</keyword>
<comment type="caution">
    <text evidence="2">The sequence shown here is derived from an EMBL/GenBank/DDBJ whole genome shotgun (WGS) entry which is preliminary data.</text>
</comment>
<dbReference type="SUPFAM" id="SSF48264">
    <property type="entry name" value="Cytochrome P450"/>
    <property type="match status" value="1"/>
</dbReference>
<keyword evidence="1" id="KW-0812">Transmembrane</keyword>
<accession>A0A813BWW5</accession>
<name>A0A813BWW5_9DINO</name>
<evidence type="ECO:0000313" key="2">
    <source>
        <dbReference type="EMBL" id="CAE7933731.1"/>
    </source>
</evidence>
<dbReference type="InterPro" id="IPR036396">
    <property type="entry name" value="Cyt_P450_sf"/>
</dbReference>
<dbReference type="GO" id="GO:0005506">
    <property type="term" value="F:iron ion binding"/>
    <property type="evidence" value="ECO:0007669"/>
    <property type="project" value="InterPro"/>
</dbReference>
<dbReference type="InterPro" id="IPR001128">
    <property type="entry name" value="Cyt_P450"/>
</dbReference>
<feature type="transmembrane region" description="Helical" evidence="1">
    <location>
        <begin position="12"/>
        <end position="32"/>
    </location>
</feature>
<evidence type="ECO:0000313" key="3">
    <source>
        <dbReference type="Proteomes" id="UP000601435"/>
    </source>
</evidence>
<keyword evidence="3" id="KW-1185">Reference proteome</keyword>
<proteinExistence type="predicted"/>
<keyword evidence="1" id="KW-1133">Transmembrane helix</keyword>
<gene>
    <name evidence="2" type="primary">cyp52M1</name>
    <name evidence="2" type="ORF">SNEC2469_LOCUS32602</name>
</gene>
<dbReference type="Gene3D" id="1.10.630.10">
    <property type="entry name" value="Cytochrome P450"/>
    <property type="match status" value="1"/>
</dbReference>
<evidence type="ECO:0000256" key="1">
    <source>
        <dbReference type="SAM" id="Phobius"/>
    </source>
</evidence>
<organism evidence="2 3">
    <name type="scientific">Symbiodinium necroappetens</name>
    <dbReference type="NCBI Taxonomy" id="1628268"/>
    <lineage>
        <taxon>Eukaryota</taxon>
        <taxon>Sar</taxon>
        <taxon>Alveolata</taxon>
        <taxon>Dinophyceae</taxon>
        <taxon>Suessiales</taxon>
        <taxon>Symbiodiniaceae</taxon>
        <taxon>Symbiodinium</taxon>
    </lineage>
</organism>
<dbReference type="OrthoDB" id="1470350at2759"/>
<dbReference type="GO" id="GO:0020037">
    <property type="term" value="F:heme binding"/>
    <property type="evidence" value="ECO:0007669"/>
    <property type="project" value="InterPro"/>
</dbReference>
<dbReference type="AlphaFoldDB" id="A0A813BWW5"/>
<reference evidence="2" key="1">
    <citation type="submission" date="2021-02" db="EMBL/GenBank/DDBJ databases">
        <authorList>
            <person name="Dougan E. K."/>
            <person name="Rhodes N."/>
            <person name="Thang M."/>
            <person name="Chan C."/>
        </authorList>
    </citation>
    <scope>NUCLEOTIDE SEQUENCE</scope>
</reference>
<dbReference type="GO" id="GO:0016705">
    <property type="term" value="F:oxidoreductase activity, acting on paired donors, with incorporation or reduction of molecular oxygen"/>
    <property type="evidence" value="ECO:0007669"/>
    <property type="project" value="InterPro"/>
</dbReference>
<dbReference type="Proteomes" id="UP000601435">
    <property type="component" value="Unassembled WGS sequence"/>
</dbReference>
<sequence length="481" mass="53398">MSQTTPVLGGPLVSWKVFWLGVVPTLAAALVLPSIFGAWYVSSVIGGLILLYLFAEVIILFFFKNHFQLWALQRPWNFLARLLLPPVEVIDSLTAGSTYISMIVYGKWGKNFCASGQVWLGSHADVTQAVQNPQGRTFWLGEHPLLPSNLPRGESGRCVFLLSLSSKAAGGTGDHEAFRQCVVDTVLNEASVAREADEMSQRLFEQCAEDFMKQDTGFDFYTGADGGNQEFWTKYLHHVLFGLDIEDKEVMTTLNAFYAGQSSLMHYLDPMGHLFSQHEKIAKVADLYEKSPAFSNFEVKPEYNNMTAKELALLMSSIIRIAGVQGSRMFTWLCTSGVQHGNLLIDARTVWDSLDLEDEDEVLRYILEVARLSPPVTVSHRVATEPSSCDIAGRTYSFPKGTKVGTPLFLANIDPVVWGADALDFNHKRQGLKENHTGFNAVNGLGPRECPGKDLVLRSMVRLLQVIGKKRRQPSTSPQSV</sequence>